<reference evidence="2" key="1">
    <citation type="submission" date="2013-07" db="EMBL/GenBank/DDBJ databases">
        <title>The genome of an arbuscular mycorrhizal fungus provides insights into the evolution of the oldest plant symbiosis.</title>
        <authorList>
            <consortium name="DOE Joint Genome Institute"/>
            <person name="Tisserant E."/>
            <person name="Malbreil M."/>
            <person name="Kuo A."/>
            <person name="Kohler A."/>
            <person name="Symeonidi A."/>
            <person name="Balestrini R."/>
            <person name="Charron P."/>
            <person name="Duensing N."/>
            <person name="Frei-dit-Frey N."/>
            <person name="Gianinazzi-Pearson V."/>
            <person name="Gilbert B."/>
            <person name="Handa Y."/>
            <person name="Hijri M."/>
            <person name="Kaul R."/>
            <person name="Kawaguchi M."/>
            <person name="Krajinski F."/>
            <person name="Lammers P."/>
            <person name="Lapierre D."/>
            <person name="Masclaux F.G."/>
            <person name="Murat C."/>
            <person name="Morin E."/>
            <person name="Ndikumana S."/>
            <person name="Pagni M."/>
            <person name="Petitpierre D."/>
            <person name="Requena N."/>
            <person name="Rosikiewicz P."/>
            <person name="Riley R."/>
            <person name="Saito K."/>
            <person name="San Clemente H."/>
            <person name="Shapiro H."/>
            <person name="van Tuinen D."/>
            <person name="Becard G."/>
            <person name="Bonfante P."/>
            <person name="Paszkowski U."/>
            <person name="Shachar-Hill Y."/>
            <person name="Young J.P."/>
            <person name="Sanders I.R."/>
            <person name="Henrissat B."/>
            <person name="Rensing S.A."/>
            <person name="Grigoriev I.V."/>
            <person name="Corradi N."/>
            <person name="Roux C."/>
            <person name="Martin F."/>
        </authorList>
    </citation>
    <scope>NUCLEOTIDE SEQUENCE</scope>
    <source>
        <strain evidence="2">DAOM 197198</strain>
    </source>
</reference>
<feature type="compositionally biased region" description="Polar residues" evidence="1">
    <location>
        <begin position="45"/>
        <end position="55"/>
    </location>
</feature>
<gene>
    <name evidence="2" type="ORF">GLOINDRAFT_25987</name>
</gene>
<evidence type="ECO:0000256" key="1">
    <source>
        <dbReference type="SAM" id="MobiDB-lite"/>
    </source>
</evidence>
<protein>
    <submittedName>
        <fullName evidence="2">Uncharacterized protein</fullName>
    </submittedName>
</protein>
<dbReference type="AlphaFoldDB" id="U9UD25"/>
<name>U9UD25_RHIID</name>
<organism evidence="2">
    <name type="scientific">Rhizophagus irregularis (strain DAOM 181602 / DAOM 197198 / MUCL 43194)</name>
    <name type="common">Arbuscular mycorrhizal fungus</name>
    <name type="synonym">Glomus intraradices</name>
    <dbReference type="NCBI Taxonomy" id="747089"/>
    <lineage>
        <taxon>Eukaryota</taxon>
        <taxon>Fungi</taxon>
        <taxon>Fungi incertae sedis</taxon>
        <taxon>Mucoromycota</taxon>
        <taxon>Glomeromycotina</taxon>
        <taxon>Glomeromycetes</taxon>
        <taxon>Glomerales</taxon>
        <taxon>Glomeraceae</taxon>
        <taxon>Rhizophagus</taxon>
    </lineage>
</organism>
<accession>U9UD25</accession>
<feature type="region of interest" description="Disordered" evidence="1">
    <location>
        <begin position="1"/>
        <end position="55"/>
    </location>
</feature>
<proteinExistence type="predicted"/>
<dbReference type="EMBL" id="KI283856">
    <property type="protein sequence ID" value="ESA13481.1"/>
    <property type="molecule type" value="Genomic_DNA"/>
</dbReference>
<evidence type="ECO:0000313" key="2">
    <source>
        <dbReference type="EMBL" id="ESA13481.1"/>
    </source>
</evidence>
<sequence>MISDLEEERDPRSLMGLSRQEEKTTKRTSTAGIRIDHRSRAQFKSLGSSEVSPLS</sequence>
<dbReference type="HOGENOM" id="CLU_3033528_0_0_1"/>